<dbReference type="Pfam" id="PF00078">
    <property type="entry name" value="RVT_1"/>
    <property type="match status" value="1"/>
</dbReference>
<dbReference type="CDD" id="cd01650">
    <property type="entry name" value="RT_nLTR_like"/>
    <property type="match status" value="1"/>
</dbReference>
<dbReference type="PROSITE" id="PS50878">
    <property type="entry name" value="RT_POL"/>
    <property type="match status" value="1"/>
</dbReference>
<dbReference type="SUPFAM" id="SSF56672">
    <property type="entry name" value="DNA/RNA polymerases"/>
    <property type="match status" value="1"/>
</dbReference>
<gene>
    <name evidence="3" type="primary">pol_66</name>
    <name evidence="3" type="ORF">N1851_022054</name>
</gene>
<dbReference type="AlphaFoldDB" id="A0AA47MIY3"/>
<dbReference type="Proteomes" id="UP001174136">
    <property type="component" value="Unassembled WGS sequence"/>
</dbReference>
<evidence type="ECO:0000313" key="4">
    <source>
        <dbReference type="Proteomes" id="UP001174136"/>
    </source>
</evidence>
<evidence type="ECO:0000313" key="3">
    <source>
        <dbReference type="EMBL" id="KAK0140944.1"/>
    </source>
</evidence>
<dbReference type="InterPro" id="IPR000477">
    <property type="entry name" value="RT_dom"/>
</dbReference>
<dbReference type="EMBL" id="JAOPHQ010003994">
    <property type="protein sequence ID" value="KAK0140944.1"/>
    <property type="molecule type" value="Genomic_DNA"/>
</dbReference>
<organism evidence="3 4">
    <name type="scientific">Merluccius polli</name>
    <name type="common">Benguela hake</name>
    <name type="synonym">Merluccius cadenati</name>
    <dbReference type="NCBI Taxonomy" id="89951"/>
    <lineage>
        <taxon>Eukaryota</taxon>
        <taxon>Metazoa</taxon>
        <taxon>Chordata</taxon>
        <taxon>Craniata</taxon>
        <taxon>Vertebrata</taxon>
        <taxon>Euteleostomi</taxon>
        <taxon>Actinopterygii</taxon>
        <taxon>Neopterygii</taxon>
        <taxon>Teleostei</taxon>
        <taxon>Neoteleostei</taxon>
        <taxon>Acanthomorphata</taxon>
        <taxon>Zeiogadaria</taxon>
        <taxon>Gadariae</taxon>
        <taxon>Gadiformes</taxon>
        <taxon>Gadoidei</taxon>
        <taxon>Merlucciidae</taxon>
        <taxon>Merluccius</taxon>
    </lineage>
</organism>
<sequence>MTTIIISLAAERFGLEEKKAANVPYTMNNRANKIHQLRQELKSLRRRFKEAREEERGPLAELRNILRKRLMTLRRAEWHRRRRKERARKRAAFIANPFGFTKQLLGKKRSGQLTCSKAEIDLHLRDTFCDRSREQDLGHCQHLIDPPAPTLDFNGKEPSWKEIQEVIKKARASSAPGPSGVPYRVYKYCPKLLHRLWKILKVIWRRGKVAQQWRFAEGVWIPKEEESKSIDQFRNISLLSVEGKIFFSIVARRLTDYLLRNSYIDTSVQKGGIPKVPGCLEHTGVVTQLFREARENKGDLVVLWLDLTNAYGSIPHKLVEEALRRHHIPDKFRDLILDYYDSFSLRVSAGSTTSDWHRLGKGIITGCTISVILFALAMNMLVKSTEAQCRGPLTKSGVRQPPIRAFMDDLTVTTPHVPGSRWILKGLEEMTTWARMCFKPAKSRSLVLKKGKVTNKFHFTLSGTQIPSITEKPVKSLGKVFDCSLKDTAAIHATNLELEAWLATVDKSGLPGKFKAWIYQHGILPRILWPLLIYEVPISTIEGFERRVSRFLRKWLGLPRSLSSIALYGQNNKLKLPISSLNEEFKVGRAREVLQYRESQDPKVSQAGIEVRTGRRWRAAEAVDVAESRLRHRALVGTVTHGRAGLGSSTTPRYNKAQGKDRRSLVQQEVRVAVEEERASRMVGMRQQGAWTRWEYAVDRRVSWAELWKAEPHRIRFLIQAVYDVLPSPSNLYSWGLVESPACNLCLKRGTLEHILSCCSKALGEGRYRWRHDQVLKAIANTISCGIGQCKRLRPVKNSIAFVRAGEKPPSAARATSSGLLATARDWEMKVDLGKQLKFPESVATTTLRPDLLLISEASKQIVLLELTVPWEDRIEEANERKRAKYAELMEECRSNGWRARCEPIEVGCRGFAGQSLCRAYNILGITGASKRRAIKEATEAAEVASRWLWLRRGEPWVR</sequence>
<proteinExistence type="predicted"/>
<feature type="coiled-coil region" evidence="1">
    <location>
        <begin position="27"/>
        <end position="54"/>
    </location>
</feature>
<evidence type="ECO:0000259" key="2">
    <source>
        <dbReference type="PROSITE" id="PS50878"/>
    </source>
</evidence>
<feature type="domain" description="Reverse transcriptase" evidence="2">
    <location>
        <begin position="202"/>
        <end position="466"/>
    </location>
</feature>
<comment type="caution">
    <text evidence="3">The sequence shown here is derived from an EMBL/GenBank/DDBJ whole genome shotgun (WGS) entry which is preliminary data.</text>
</comment>
<dbReference type="PANTHER" id="PTHR19446">
    <property type="entry name" value="REVERSE TRANSCRIPTASES"/>
    <property type="match status" value="1"/>
</dbReference>
<accession>A0AA47MIY3</accession>
<keyword evidence="1" id="KW-0175">Coiled coil</keyword>
<protein>
    <submittedName>
        <fullName evidence="3">Retrovirus-related Pol polyprotein from type-2 retrotransposable element R2DM</fullName>
    </submittedName>
</protein>
<name>A0AA47MIY3_MERPO</name>
<evidence type="ECO:0000256" key="1">
    <source>
        <dbReference type="SAM" id="Coils"/>
    </source>
</evidence>
<dbReference type="InterPro" id="IPR043502">
    <property type="entry name" value="DNA/RNA_pol_sf"/>
</dbReference>
<keyword evidence="4" id="KW-1185">Reference proteome</keyword>
<reference evidence="3" key="1">
    <citation type="journal article" date="2023" name="Front. Mar. Sci.">
        <title>A new Merluccius polli reference genome to investigate the effects of global change in West African waters.</title>
        <authorList>
            <person name="Mateo J.L."/>
            <person name="Blanco-Fernandez C."/>
            <person name="Garcia-Vazquez E."/>
            <person name="Machado-Schiaffino G."/>
        </authorList>
    </citation>
    <scope>NUCLEOTIDE SEQUENCE</scope>
    <source>
        <strain evidence="3">C29</strain>
        <tissue evidence="3">Fin</tissue>
    </source>
</reference>